<reference evidence="1 2" key="1">
    <citation type="submission" date="2013-07" db="EMBL/GenBank/DDBJ databases">
        <title>Isolation of Lactococcus garvieae strain TRF1 from the fecal material of a timber rattlesnake.</title>
        <authorList>
            <person name="McLaughlin R.W."/>
            <person name="Cochran P.A."/>
            <person name="Dowd S.E."/>
        </authorList>
    </citation>
    <scope>NUCLEOTIDE SEQUENCE [LARGE SCALE GENOMIC DNA]</scope>
    <source>
        <strain evidence="1 2">TRF1</strain>
    </source>
</reference>
<accession>V8ART0</accession>
<dbReference type="Gene3D" id="1.20.1500.10">
    <property type="entry name" value="YheA/YmcA-like"/>
    <property type="match status" value="1"/>
</dbReference>
<evidence type="ECO:0008006" key="3">
    <source>
        <dbReference type="Google" id="ProtNLM"/>
    </source>
</evidence>
<sequence length="155" mass="18300">MSFIVDQKNKESYLKRVEKKQQSCFFWYNKIMLIINEQLFEIDDLIDEVVKDFLELPEVAAYRALKTTFEEDEDLQAKLQLLTENQEYIAFRPELAQLRKEILLNEKVYQLRIAENDLQELLSELTKDISSAISAHIFVDENLPLKGGSRHGRHH</sequence>
<dbReference type="InterPro" id="IPR010368">
    <property type="entry name" value="Com_YlbF"/>
</dbReference>
<dbReference type="EMBL" id="AVFE01000007">
    <property type="protein sequence ID" value="ETD05315.1"/>
    <property type="molecule type" value="Genomic_DNA"/>
</dbReference>
<dbReference type="Proteomes" id="UP000018692">
    <property type="component" value="Unassembled WGS sequence"/>
</dbReference>
<gene>
    <name evidence="1" type="ORF">N568_0103170</name>
</gene>
<dbReference type="SUPFAM" id="SSF158622">
    <property type="entry name" value="YheA/YmcA-like"/>
    <property type="match status" value="1"/>
</dbReference>
<protein>
    <recommendedName>
        <fullName evidence="3">YlbF family regulator</fullName>
    </recommendedName>
</protein>
<dbReference type="PATRIC" id="fig|1380772.3.peg.628"/>
<evidence type="ECO:0000313" key="1">
    <source>
        <dbReference type="EMBL" id="ETD05315.1"/>
    </source>
</evidence>
<name>V8ART0_9LACT</name>
<dbReference type="Pfam" id="PF06133">
    <property type="entry name" value="Com_YlbF"/>
    <property type="match status" value="1"/>
</dbReference>
<proteinExistence type="predicted"/>
<evidence type="ECO:0000313" key="2">
    <source>
        <dbReference type="Proteomes" id="UP000018692"/>
    </source>
</evidence>
<dbReference type="InterPro" id="IPR023378">
    <property type="entry name" value="YheA/YmcA-like_dom_sf"/>
</dbReference>
<dbReference type="AlphaFoldDB" id="V8ART0"/>
<comment type="caution">
    <text evidence="1">The sequence shown here is derived from an EMBL/GenBank/DDBJ whole genome shotgun (WGS) entry which is preliminary data.</text>
</comment>
<organism evidence="1 2">
    <name type="scientific">Lactococcus garvieae TRF1</name>
    <dbReference type="NCBI Taxonomy" id="1380772"/>
    <lineage>
        <taxon>Bacteria</taxon>
        <taxon>Bacillati</taxon>
        <taxon>Bacillota</taxon>
        <taxon>Bacilli</taxon>
        <taxon>Lactobacillales</taxon>
        <taxon>Streptococcaceae</taxon>
        <taxon>Lactococcus</taxon>
    </lineage>
</organism>